<dbReference type="EMBL" id="AZIM01000346">
    <property type="protein sequence ID" value="ETE71551.1"/>
    <property type="molecule type" value="Genomic_DNA"/>
</dbReference>
<comment type="caution">
    <text evidence="21">The sequence shown here is derived from an EMBL/GenBank/DDBJ whole genome shotgun (WGS) entry which is preliminary data.</text>
</comment>
<accession>V8PC51</accession>
<dbReference type="GO" id="GO:0030183">
    <property type="term" value="P:B cell differentiation"/>
    <property type="evidence" value="ECO:0007669"/>
    <property type="project" value="TreeGrafter"/>
</dbReference>
<keyword evidence="12 21" id="KW-0675">Receptor</keyword>
<dbReference type="SUPFAM" id="SSF56112">
    <property type="entry name" value="Protein kinase-like (PK-like)"/>
    <property type="match status" value="1"/>
</dbReference>
<evidence type="ECO:0000256" key="15">
    <source>
        <dbReference type="PIRSR" id="PIRSR000615-1"/>
    </source>
</evidence>
<dbReference type="InterPro" id="IPR020635">
    <property type="entry name" value="Tyr_kinase_cat_dom"/>
</dbReference>
<feature type="binding site" evidence="16">
    <location>
        <position position="885"/>
    </location>
    <ligand>
        <name>ATP</name>
        <dbReference type="ChEBI" id="CHEBI:30616"/>
    </ligand>
</feature>
<feature type="binding site" evidence="16">
    <location>
        <begin position="731"/>
        <end position="737"/>
    </location>
    <ligand>
        <name>ATP</name>
        <dbReference type="ChEBI" id="CHEBI:30616"/>
    </ligand>
</feature>
<dbReference type="Proteomes" id="UP000018936">
    <property type="component" value="Unassembled WGS sequence"/>
</dbReference>
<dbReference type="FunFam" id="3.30.200.20:FF:000366">
    <property type="entry name" value="receptor-type tyrosine-protein kinase FLT3"/>
    <property type="match status" value="1"/>
</dbReference>
<evidence type="ECO:0000313" key="22">
    <source>
        <dbReference type="Proteomes" id="UP000018936"/>
    </source>
</evidence>
<dbReference type="PROSITE" id="PS00107">
    <property type="entry name" value="PROTEIN_KINASE_ATP"/>
    <property type="match status" value="1"/>
</dbReference>
<dbReference type="InterPro" id="IPR011009">
    <property type="entry name" value="Kinase-like_dom_sf"/>
</dbReference>
<evidence type="ECO:0000259" key="20">
    <source>
        <dbReference type="PROSITE" id="PS50011"/>
    </source>
</evidence>
<proteinExistence type="predicted"/>
<dbReference type="InterPro" id="IPR001245">
    <property type="entry name" value="Ser-Thr/Tyr_kinase_cat_dom"/>
</dbReference>
<feature type="transmembrane region" description="Helical" evidence="19">
    <location>
        <begin position="581"/>
        <end position="602"/>
    </location>
</feature>
<keyword evidence="7 21" id="KW-0418">Kinase</keyword>
<evidence type="ECO:0000313" key="21">
    <source>
        <dbReference type="EMBL" id="ETE71551.1"/>
    </source>
</evidence>
<dbReference type="SMART" id="SM00219">
    <property type="entry name" value="TyrKc"/>
    <property type="match status" value="1"/>
</dbReference>
<keyword evidence="17" id="KW-0479">Metal-binding</keyword>
<evidence type="ECO:0000256" key="2">
    <source>
        <dbReference type="ARBA" id="ARBA00011902"/>
    </source>
</evidence>
<evidence type="ECO:0000256" key="9">
    <source>
        <dbReference type="ARBA" id="ARBA00022989"/>
    </source>
</evidence>
<dbReference type="InterPro" id="IPR050122">
    <property type="entry name" value="RTK"/>
</dbReference>
<dbReference type="PANTHER" id="PTHR24416">
    <property type="entry name" value="TYROSINE-PROTEIN KINASE RECEPTOR"/>
    <property type="match status" value="1"/>
</dbReference>
<evidence type="ECO:0000256" key="8">
    <source>
        <dbReference type="ARBA" id="ARBA00022840"/>
    </source>
</evidence>
<name>V8PC51_OPHHA</name>
<keyword evidence="17" id="KW-0460">Magnesium</keyword>
<evidence type="ECO:0000256" key="4">
    <source>
        <dbReference type="ARBA" id="ARBA00022679"/>
    </source>
</evidence>
<feature type="non-terminal residue" evidence="21">
    <location>
        <position position="1039"/>
    </location>
</feature>
<keyword evidence="9 19" id="KW-1133">Transmembrane helix</keyword>
<evidence type="ECO:0000256" key="5">
    <source>
        <dbReference type="ARBA" id="ARBA00022692"/>
    </source>
</evidence>
<dbReference type="GO" id="GO:0046872">
    <property type="term" value="F:metal ion binding"/>
    <property type="evidence" value="ECO:0007669"/>
    <property type="project" value="UniProtKB-KW"/>
</dbReference>
<keyword evidence="11" id="KW-0829">Tyrosine-protein kinase</keyword>
<evidence type="ECO:0000256" key="3">
    <source>
        <dbReference type="ARBA" id="ARBA00022553"/>
    </source>
</evidence>
<evidence type="ECO:0000256" key="16">
    <source>
        <dbReference type="PIRSR" id="PIRSR000615-2"/>
    </source>
</evidence>
<dbReference type="GO" id="GO:0005886">
    <property type="term" value="C:plasma membrane"/>
    <property type="evidence" value="ECO:0007669"/>
    <property type="project" value="TreeGrafter"/>
</dbReference>
<feature type="active site" description="Proton acceptor" evidence="15">
    <location>
        <position position="881"/>
    </location>
</feature>
<dbReference type="GO" id="GO:0043235">
    <property type="term" value="C:receptor complex"/>
    <property type="evidence" value="ECO:0007669"/>
    <property type="project" value="TreeGrafter"/>
</dbReference>
<protein>
    <recommendedName>
        <fullName evidence="2">receptor protein-tyrosine kinase</fullName>
        <ecNumber evidence="2">2.7.10.1</ecNumber>
    </recommendedName>
</protein>
<feature type="binding site" evidence="16">
    <location>
        <begin position="656"/>
        <end position="663"/>
    </location>
    <ligand>
        <name>ATP</name>
        <dbReference type="ChEBI" id="CHEBI:30616"/>
    </ligand>
</feature>
<evidence type="ECO:0000256" key="19">
    <source>
        <dbReference type="SAM" id="Phobius"/>
    </source>
</evidence>
<dbReference type="FunFam" id="1.10.510.10:FF:001927">
    <property type="entry name" value="Receptor protein-tyrosine kinase"/>
    <property type="match status" value="1"/>
</dbReference>
<evidence type="ECO:0000256" key="18">
    <source>
        <dbReference type="PROSITE-ProRule" id="PRU10141"/>
    </source>
</evidence>
<dbReference type="PROSITE" id="PS00240">
    <property type="entry name" value="RECEPTOR_TYR_KIN_III"/>
    <property type="match status" value="1"/>
</dbReference>
<dbReference type="Gene3D" id="1.10.510.10">
    <property type="entry name" value="Transferase(Phosphotransferase) domain 1"/>
    <property type="match status" value="1"/>
</dbReference>
<evidence type="ECO:0000256" key="13">
    <source>
        <dbReference type="ARBA" id="ARBA00023180"/>
    </source>
</evidence>
<feature type="binding site" evidence="17">
    <location>
        <position position="886"/>
    </location>
    <ligand>
        <name>Mg(2+)</name>
        <dbReference type="ChEBI" id="CHEBI:18420"/>
    </ligand>
</feature>
<dbReference type="PANTHER" id="PTHR24416:SF356">
    <property type="entry name" value="RECEPTOR-TYPE TYROSINE-PROTEIN KINASE FLT3"/>
    <property type="match status" value="1"/>
</dbReference>
<comment type="catalytic activity">
    <reaction evidence="14">
        <text>L-tyrosyl-[protein] + ATP = O-phospho-L-tyrosyl-[protein] + ADP + H(+)</text>
        <dbReference type="Rhea" id="RHEA:10596"/>
        <dbReference type="Rhea" id="RHEA-COMP:10136"/>
        <dbReference type="Rhea" id="RHEA-COMP:20101"/>
        <dbReference type="ChEBI" id="CHEBI:15378"/>
        <dbReference type="ChEBI" id="CHEBI:30616"/>
        <dbReference type="ChEBI" id="CHEBI:46858"/>
        <dbReference type="ChEBI" id="CHEBI:61978"/>
        <dbReference type="ChEBI" id="CHEBI:456216"/>
        <dbReference type="EC" id="2.7.10.1"/>
    </reaction>
</comment>
<dbReference type="InterPro" id="IPR017441">
    <property type="entry name" value="Protein_kinase_ATP_BS"/>
</dbReference>
<keyword evidence="8 16" id="KW-0067">ATP-binding</keyword>
<dbReference type="AlphaFoldDB" id="V8PC51"/>
<dbReference type="FunFam" id="2.60.40.10:FF:000661">
    <property type="entry name" value="receptor-type tyrosine-protein kinase FLT3"/>
    <property type="match status" value="1"/>
</dbReference>
<evidence type="ECO:0000256" key="1">
    <source>
        <dbReference type="ARBA" id="ARBA00004479"/>
    </source>
</evidence>
<dbReference type="Gene3D" id="2.60.40.10">
    <property type="entry name" value="Immunoglobulins"/>
    <property type="match status" value="2"/>
</dbReference>
<evidence type="ECO:0000256" key="10">
    <source>
        <dbReference type="ARBA" id="ARBA00023136"/>
    </source>
</evidence>
<dbReference type="GO" id="GO:0004714">
    <property type="term" value="F:transmembrane receptor protein tyrosine kinase activity"/>
    <property type="evidence" value="ECO:0007669"/>
    <property type="project" value="UniProtKB-EC"/>
</dbReference>
<dbReference type="PROSITE" id="PS50011">
    <property type="entry name" value="PROTEIN_KINASE_DOM"/>
    <property type="match status" value="1"/>
</dbReference>
<keyword evidence="22" id="KW-1185">Reference proteome</keyword>
<keyword evidence="3" id="KW-0597">Phosphoprotein</keyword>
<dbReference type="GO" id="GO:0005524">
    <property type="term" value="F:ATP binding"/>
    <property type="evidence" value="ECO:0007669"/>
    <property type="project" value="UniProtKB-UniRule"/>
</dbReference>
<keyword evidence="6 16" id="KW-0547">Nucleotide-binding</keyword>
<evidence type="ECO:0000256" key="7">
    <source>
        <dbReference type="ARBA" id="ARBA00022777"/>
    </source>
</evidence>
<keyword evidence="4" id="KW-0808">Transferase</keyword>
<dbReference type="Pfam" id="PF07714">
    <property type="entry name" value="PK_Tyr_Ser-Thr"/>
    <property type="match status" value="1"/>
</dbReference>
<feature type="binding site" evidence="17">
    <location>
        <position position="899"/>
    </location>
    <ligand>
        <name>Mg(2+)</name>
        <dbReference type="ChEBI" id="CHEBI:18420"/>
    </ligand>
</feature>
<dbReference type="PROSITE" id="PS00109">
    <property type="entry name" value="PROTEIN_KINASE_TYR"/>
    <property type="match status" value="1"/>
</dbReference>
<feature type="non-terminal residue" evidence="21">
    <location>
        <position position="1"/>
    </location>
</feature>
<evidence type="ECO:0000256" key="14">
    <source>
        <dbReference type="ARBA" id="ARBA00051243"/>
    </source>
</evidence>
<feature type="binding site" evidence="16 18">
    <location>
        <position position="683"/>
    </location>
    <ligand>
        <name>ATP</name>
        <dbReference type="ChEBI" id="CHEBI:30616"/>
    </ligand>
</feature>
<dbReference type="OrthoDB" id="6077854at2759"/>
<sequence>RTPKLLPKKKKWFTVERLSGCNGFPREPPAHTFHIKLFSFTTLILTVTSTVVISQTTFEITCFLIKEHNNASRNWDSSPTLKMQDNVEDLQCSLNTQNSENTYKTTMVVEVGVLENVRLKAVLNISENIICHWVFKEIRTKCNSSLDLENRHIISVEFPRIKETQGGNHTLLITTKTSNYTIVFMLYIRRSPEKPYFIKHGDESVRCISEGHPTPVLKWFPCQVPDDKCRFVFDDLMEMQEAQLILRKDNLSFEPHVSCCATNNVSKVCTELYTIDLNRKSESPVQELFLRVRDPLILRCRSKYNTSQFGNKWHFGNKQLEKNMTLEGRWKMGSTWVKTLYAFMSSVEHHNDGNYTCSSEEIAAKKTAVVRILDKGFINITNAKEVFEVGTEGNTCLEVKLKAYPPIRCIWIFSQMSFPCQQTYTDTYSKLDASKGASLDKNRGDTTNISASLCDHKNQSGEYLFYAENSDVFVKRTLRLYVKSKPKVKMSSTFNQLSCIAESNPASLWIWKECYRKHINCTEITDGISNGRSQGTVFGSWISSSTLDTMNIQTGRLIECCANNSVGYSCESYFVEPKGNFLLYATFGVCFPIIAALCILTYRNYKKQFRYERQLHMIQMVGSSNNEYISINFSELEYDVQWEFPRENLKFGQVLGSGAFGKVMNATAYGISEAGASIQVAVKMLKEKYDSLEKDALMSELKMMIHIGSHENIVNLLGACTKSRPVYLIFEYCCYGDLLNYLRSKRDTFHKTWTEVFSQHNFSFYHNFRGPIISRNRIILTNGSYLPVGQMDHSHAKQDLDVISQTYGNARISEEEIKRESMVLKSANHHFSFADETKYVNKRLDVEESLNILTFEDLLCFSYQVARGMEFLESKSCVHRDLAARNILVTYGKVAKICDFGLARDIMNDSNYVVRGNARLPVKWMSPESLFEGIYTIKSDVWSYGILLWEIFSLGVNPYPGMQVNEKFYKLIQNGFKMDHTYYYVLAGLWTPEKDHPFRSWFPFWHASWLRQKEHDVKDKRFHRLERYSRNLNLQIPKH</sequence>
<dbReference type="InterPro" id="IPR000719">
    <property type="entry name" value="Prot_kinase_dom"/>
</dbReference>
<feature type="domain" description="Protein kinase" evidence="20">
    <location>
        <begin position="649"/>
        <end position="1039"/>
    </location>
</feature>
<reference evidence="21 22" key="1">
    <citation type="journal article" date="2013" name="Proc. Natl. Acad. Sci. U.S.A.">
        <title>The king cobra genome reveals dynamic gene evolution and adaptation in the snake venom system.</title>
        <authorList>
            <person name="Vonk F.J."/>
            <person name="Casewell N.R."/>
            <person name="Henkel C.V."/>
            <person name="Heimberg A.M."/>
            <person name="Jansen H.J."/>
            <person name="McCleary R.J."/>
            <person name="Kerkkamp H.M."/>
            <person name="Vos R.A."/>
            <person name="Guerreiro I."/>
            <person name="Calvete J.J."/>
            <person name="Wuster W."/>
            <person name="Woods A.E."/>
            <person name="Logan J.M."/>
            <person name="Harrison R.A."/>
            <person name="Castoe T.A."/>
            <person name="de Koning A.P."/>
            <person name="Pollock D.D."/>
            <person name="Yandell M."/>
            <person name="Calderon D."/>
            <person name="Renjifo C."/>
            <person name="Currier R.B."/>
            <person name="Salgado D."/>
            <person name="Pla D."/>
            <person name="Sanz L."/>
            <person name="Hyder A.S."/>
            <person name="Ribeiro J.M."/>
            <person name="Arntzen J.W."/>
            <person name="van den Thillart G.E."/>
            <person name="Boetzer M."/>
            <person name="Pirovano W."/>
            <person name="Dirks R.P."/>
            <person name="Spaink H.P."/>
            <person name="Duboule D."/>
            <person name="McGlinn E."/>
            <person name="Kini R.M."/>
            <person name="Richardson M.K."/>
        </authorList>
    </citation>
    <scope>NUCLEOTIDE SEQUENCE</scope>
    <source>
        <tissue evidence="21">Blood</tissue>
    </source>
</reference>
<dbReference type="Gene3D" id="3.30.200.20">
    <property type="entry name" value="Phosphorylase Kinase, domain 1"/>
    <property type="match status" value="1"/>
</dbReference>
<gene>
    <name evidence="21" type="primary">FLT3</name>
    <name evidence="21" type="ORF">L345_02650</name>
</gene>
<keyword evidence="13" id="KW-0325">Glycoprotein</keyword>
<keyword evidence="10 19" id="KW-0472">Membrane</keyword>
<evidence type="ECO:0000256" key="6">
    <source>
        <dbReference type="ARBA" id="ARBA00022741"/>
    </source>
</evidence>
<comment type="subcellular location">
    <subcellularLocation>
        <location evidence="1">Membrane</location>
        <topology evidence="1">Single-pass type I membrane protein</topology>
    </subcellularLocation>
</comment>
<evidence type="ECO:0000256" key="11">
    <source>
        <dbReference type="ARBA" id="ARBA00023137"/>
    </source>
</evidence>
<dbReference type="GO" id="GO:0007169">
    <property type="term" value="P:cell surface receptor protein tyrosine kinase signaling pathway"/>
    <property type="evidence" value="ECO:0007669"/>
    <property type="project" value="InterPro"/>
</dbReference>
<evidence type="ECO:0000256" key="12">
    <source>
        <dbReference type="ARBA" id="ARBA00023170"/>
    </source>
</evidence>
<feature type="binding site" evidence="17">
    <location>
        <position position="628"/>
    </location>
    <ligand>
        <name>Mg(2+)</name>
        <dbReference type="ChEBI" id="CHEBI:18420"/>
    </ligand>
</feature>
<dbReference type="EC" id="2.7.10.1" evidence="2"/>
<dbReference type="GO" id="GO:0019221">
    <property type="term" value="P:cytokine-mediated signaling pathway"/>
    <property type="evidence" value="ECO:0007669"/>
    <property type="project" value="TreeGrafter"/>
</dbReference>
<dbReference type="InterPro" id="IPR013783">
    <property type="entry name" value="Ig-like_fold"/>
</dbReference>
<organism evidence="21 22">
    <name type="scientific">Ophiophagus hannah</name>
    <name type="common">King cobra</name>
    <name type="synonym">Naja hannah</name>
    <dbReference type="NCBI Taxonomy" id="8665"/>
    <lineage>
        <taxon>Eukaryota</taxon>
        <taxon>Metazoa</taxon>
        <taxon>Chordata</taxon>
        <taxon>Craniata</taxon>
        <taxon>Vertebrata</taxon>
        <taxon>Euteleostomi</taxon>
        <taxon>Lepidosauria</taxon>
        <taxon>Squamata</taxon>
        <taxon>Bifurcata</taxon>
        <taxon>Unidentata</taxon>
        <taxon>Episquamata</taxon>
        <taxon>Toxicofera</taxon>
        <taxon>Serpentes</taxon>
        <taxon>Colubroidea</taxon>
        <taxon>Elapidae</taxon>
        <taxon>Elapinae</taxon>
        <taxon>Ophiophagus</taxon>
    </lineage>
</organism>
<dbReference type="GO" id="GO:0019838">
    <property type="term" value="F:growth factor binding"/>
    <property type="evidence" value="ECO:0007669"/>
    <property type="project" value="TreeGrafter"/>
</dbReference>
<keyword evidence="5 19" id="KW-0812">Transmembrane</keyword>
<dbReference type="InterPro" id="IPR008266">
    <property type="entry name" value="Tyr_kinase_AS"/>
</dbReference>
<evidence type="ECO:0000256" key="17">
    <source>
        <dbReference type="PIRSR" id="PIRSR000615-3"/>
    </source>
</evidence>
<dbReference type="InterPro" id="IPR001824">
    <property type="entry name" value="Tyr_kinase_rcpt_3_CS"/>
</dbReference>